<proteinExistence type="predicted"/>
<evidence type="ECO:0000313" key="2">
    <source>
        <dbReference type="WBParaSite" id="PgR018_g011_t01"/>
    </source>
</evidence>
<protein>
    <submittedName>
        <fullName evidence="2">Uncharacterized protein</fullName>
    </submittedName>
</protein>
<organism evidence="1 2">
    <name type="scientific">Parascaris univalens</name>
    <name type="common">Nematode worm</name>
    <dbReference type="NCBI Taxonomy" id="6257"/>
    <lineage>
        <taxon>Eukaryota</taxon>
        <taxon>Metazoa</taxon>
        <taxon>Ecdysozoa</taxon>
        <taxon>Nematoda</taxon>
        <taxon>Chromadorea</taxon>
        <taxon>Rhabditida</taxon>
        <taxon>Spirurina</taxon>
        <taxon>Ascaridomorpha</taxon>
        <taxon>Ascaridoidea</taxon>
        <taxon>Ascarididae</taxon>
        <taxon>Parascaris</taxon>
    </lineage>
</organism>
<reference evidence="2" key="1">
    <citation type="submission" date="2022-11" db="UniProtKB">
        <authorList>
            <consortium name="WormBaseParasite"/>
        </authorList>
    </citation>
    <scope>IDENTIFICATION</scope>
</reference>
<sequence>LARMANVDVAHQVQKVPLERLDRMENLAGQVRKATKVRRAQLDQPVKVGRLVEQENKGNRVALAVVVFLARMLPTVLVRNALPPSLGDISKHFASAVNEMRFIGGIFCIISSTKCLHKLSCGT</sequence>
<dbReference type="Proteomes" id="UP000887569">
    <property type="component" value="Unplaced"/>
</dbReference>
<keyword evidence="1" id="KW-1185">Reference proteome</keyword>
<accession>A0A915AVY0</accession>
<dbReference type="AlphaFoldDB" id="A0A915AVY0"/>
<dbReference type="WBParaSite" id="PgR018_g011_t01">
    <property type="protein sequence ID" value="PgR018_g011_t01"/>
    <property type="gene ID" value="PgR018_g011"/>
</dbReference>
<name>A0A915AVY0_PARUN</name>
<evidence type="ECO:0000313" key="1">
    <source>
        <dbReference type="Proteomes" id="UP000887569"/>
    </source>
</evidence>